<dbReference type="NCBIfam" id="TIGR02532">
    <property type="entry name" value="IV_pilin_GFxxxE"/>
    <property type="match status" value="1"/>
</dbReference>
<evidence type="ECO:0000259" key="2">
    <source>
        <dbReference type="Pfam" id="PF08805"/>
    </source>
</evidence>
<keyword evidence="1" id="KW-0472">Membrane</keyword>
<keyword evidence="4" id="KW-1185">Reference proteome</keyword>
<feature type="domain" description="Type 4 secretion system PilS N-terminal" evidence="2">
    <location>
        <begin position="106"/>
        <end position="188"/>
    </location>
</feature>
<accession>A0A1M5N3B9</accession>
<proteinExistence type="predicted"/>
<dbReference type="InterPro" id="IPR014911">
    <property type="entry name" value="PilS_N"/>
</dbReference>
<dbReference type="Gene3D" id="3.30.1690.10">
    <property type="entry name" value="TcpA-like pilin"/>
    <property type="match status" value="1"/>
</dbReference>
<dbReference type="EMBL" id="FQXE01000001">
    <property type="protein sequence ID" value="SHG83932.1"/>
    <property type="molecule type" value="Genomic_DNA"/>
</dbReference>
<organism evidence="3 4">
    <name type="scientific">Pollutimonas bauzanensis</name>
    <dbReference type="NCBI Taxonomy" id="658167"/>
    <lineage>
        <taxon>Bacteria</taxon>
        <taxon>Pseudomonadati</taxon>
        <taxon>Pseudomonadota</taxon>
        <taxon>Betaproteobacteria</taxon>
        <taxon>Burkholderiales</taxon>
        <taxon>Alcaligenaceae</taxon>
        <taxon>Pollutimonas</taxon>
    </lineage>
</organism>
<evidence type="ECO:0000313" key="3">
    <source>
        <dbReference type="EMBL" id="SHG83932.1"/>
    </source>
</evidence>
<evidence type="ECO:0000313" key="4">
    <source>
        <dbReference type="Proteomes" id="UP000184226"/>
    </source>
</evidence>
<keyword evidence="1" id="KW-0812">Transmembrane</keyword>
<dbReference type="Proteomes" id="UP000184226">
    <property type="component" value="Unassembled WGS sequence"/>
</dbReference>
<dbReference type="SUPFAM" id="SSF54523">
    <property type="entry name" value="Pili subunits"/>
    <property type="match status" value="1"/>
</dbReference>
<name>A0A1M5N3B9_9BURK</name>
<dbReference type="RefSeq" id="WP_073101386.1">
    <property type="nucleotide sequence ID" value="NZ_FQXE01000001.1"/>
</dbReference>
<keyword evidence="1" id="KW-1133">Transmembrane helix</keyword>
<dbReference type="AlphaFoldDB" id="A0A1M5N3B9"/>
<dbReference type="STRING" id="658167.SAMN04488135_101395"/>
<dbReference type="PROSITE" id="PS00409">
    <property type="entry name" value="PROKAR_NTER_METHYL"/>
    <property type="match status" value="1"/>
</dbReference>
<feature type="transmembrane region" description="Helical" evidence="1">
    <location>
        <begin position="12"/>
        <end position="36"/>
    </location>
</feature>
<reference evidence="3 4" key="1">
    <citation type="submission" date="2016-11" db="EMBL/GenBank/DDBJ databases">
        <authorList>
            <person name="Jaros S."/>
            <person name="Januszkiewicz K."/>
            <person name="Wedrychowicz H."/>
        </authorList>
    </citation>
    <scope>NUCLEOTIDE SEQUENCE [LARGE SCALE GENOMIC DNA]</scope>
    <source>
        <strain evidence="3 4">CGMCC 1.10190</strain>
    </source>
</reference>
<dbReference type="Pfam" id="PF08805">
    <property type="entry name" value="PilS"/>
    <property type="match status" value="1"/>
</dbReference>
<dbReference type="InterPro" id="IPR045584">
    <property type="entry name" value="Pilin-like"/>
</dbReference>
<gene>
    <name evidence="3" type="ORF">SAMN04488135_101395</name>
</gene>
<sequence length="189" mass="19606">MSATVASTQQGFSLIEVSLVTAIVLLLAIIGVPAIGSYVVENKVPKVGEELARFILQTKVNAPNGSTQPYDGIDISNFANMVRDSSIFSVSGSGASTKVLHGLGSDGEVEVAANESRNAFSITLHKVSNAACPSIASVMQRVSDSITVTPDDGATAVVKDIKQNIHYSALATESKCAKGDVNTFVFTAG</sequence>
<protein>
    <submittedName>
        <fullName evidence="3">Prepilin-type N-terminal cleavage/methylation domain-containing protein</fullName>
    </submittedName>
</protein>
<evidence type="ECO:0000256" key="1">
    <source>
        <dbReference type="SAM" id="Phobius"/>
    </source>
</evidence>
<dbReference type="InterPro" id="IPR012902">
    <property type="entry name" value="N_methyl_site"/>
</dbReference>
<dbReference type="OrthoDB" id="8683788at2"/>